<keyword evidence="3" id="KW-0472">Membrane</keyword>
<accession>A0AAD2DQX3</accession>
<evidence type="ECO:0000256" key="2">
    <source>
        <dbReference type="ARBA" id="ARBA00022737"/>
    </source>
</evidence>
<feature type="transmembrane region" description="Helical" evidence="3">
    <location>
        <begin position="12"/>
        <end position="35"/>
    </location>
</feature>
<proteinExistence type="predicted"/>
<dbReference type="Proteomes" id="UP000834106">
    <property type="component" value="Chromosome 6"/>
</dbReference>
<dbReference type="InterPro" id="IPR044222">
    <property type="entry name" value="SIP1-1/2-like"/>
</dbReference>
<reference evidence="4" key="1">
    <citation type="submission" date="2023-05" db="EMBL/GenBank/DDBJ databases">
        <authorList>
            <person name="Huff M."/>
        </authorList>
    </citation>
    <scope>NUCLEOTIDE SEQUENCE</scope>
</reference>
<keyword evidence="5" id="KW-1185">Reference proteome</keyword>
<evidence type="ECO:0000256" key="1">
    <source>
        <dbReference type="ARBA" id="ARBA00022448"/>
    </source>
</evidence>
<dbReference type="AlphaFoldDB" id="A0AAD2DQX3"/>
<name>A0AAD2DQX3_9LAMI</name>
<dbReference type="EMBL" id="OU503041">
    <property type="protein sequence ID" value="CAI9762954.1"/>
    <property type="molecule type" value="Genomic_DNA"/>
</dbReference>
<evidence type="ECO:0000256" key="3">
    <source>
        <dbReference type="SAM" id="Phobius"/>
    </source>
</evidence>
<dbReference type="GO" id="GO:0015250">
    <property type="term" value="F:water channel activity"/>
    <property type="evidence" value="ECO:0007669"/>
    <property type="project" value="InterPro"/>
</dbReference>
<organism evidence="4 5">
    <name type="scientific">Fraxinus pennsylvanica</name>
    <dbReference type="NCBI Taxonomy" id="56036"/>
    <lineage>
        <taxon>Eukaryota</taxon>
        <taxon>Viridiplantae</taxon>
        <taxon>Streptophyta</taxon>
        <taxon>Embryophyta</taxon>
        <taxon>Tracheophyta</taxon>
        <taxon>Spermatophyta</taxon>
        <taxon>Magnoliopsida</taxon>
        <taxon>eudicotyledons</taxon>
        <taxon>Gunneridae</taxon>
        <taxon>Pentapetalae</taxon>
        <taxon>asterids</taxon>
        <taxon>lamiids</taxon>
        <taxon>Lamiales</taxon>
        <taxon>Oleaceae</taxon>
        <taxon>Oleeae</taxon>
        <taxon>Fraxinus</taxon>
    </lineage>
</organism>
<keyword evidence="2" id="KW-0677">Repeat</keyword>
<protein>
    <submittedName>
        <fullName evidence="4">Uncharacterized protein</fullName>
    </submittedName>
</protein>
<feature type="transmembrane region" description="Helical" evidence="3">
    <location>
        <begin position="41"/>
        <end position="59"/>
    </location>
</feature>
<dbReference type="PANTHER" id="PTHR46739">
    <property type="entry name" value="AQUAPORIN SIP1-1"/>
    <property type="match status" value="1"/>
</dbReference>
<keyword evidence="3" id="KW-1133">Transmembrane helix</keyword>
<keyword evidence="1" id="KW-0813">Transport</keyword>
<keyword evidence="3" id="KW-0812">Transmembrane</keyword>
<sequence>MRAINVAIADAIVTCLWFFCPSLLDVLTFVVASALGVSQGLPTHLVSFFVCIRIYWHVLGGATFNPTGHASFYASGVGGAESLVTAAVRFPAQLTSSCTIFMFR</sequence>
<gene>
    <name evidence="4" type="ORF">FPE_LOCUS10384</name>
</gene>
<evidence type="ECO:0000313" key="5">
    <source>
        <dbReference type="Proteomes" id="UP000834106"/>
    </source>
</evidence>
<dbReference type="PANTHER" id="PTHR46739:SF3">
    <property type="entry name" value="AQUAPORIN SIP1-1"/>
    <property type="match status" value="1"/>
</dbReference>
<evidence type="ECO:0000313" key="4">
    <source>
        <dbReference type="EMBL" id="CAI9762954.1"/>
    </source>
</evidence>